<dbReference type="OrthoDB" id="7193556at2"/>
<keyword evidence="1" id="KW-0812">Transmembrane</keyword>
<accession>R0E8S2</accession>
<feature type="transmembrane region" description="Helical" evidence="1">
    <location>
        <begin position="32"/>
        <end position="53"/>
    </location>
</feature>
<keyword evidence="1" id="KW-0472">Membrane</keyword>
<protein>
    <submittedName>
        <fullName evidence="2">Uncharacterized protein</fullName>
    </submittedName>
</protein>
<sequence length="89" mass="9588" precursor="true">MADAEIRFPETYVSGVPVWARRRKRQSGLASALSRVVIALLALFGGMVLGVSLRVGSVTKGGAVIDRWIAKGQVEYTKALEQARASQKS</sequence>
<dbReference type="EMBL" id="APMP01000011">
    <property type="protein sequence ID" value="ENZ81888.1"/>
    <property type="molecule type" value="Genomic_DNA"/>
</dbReference>
<comment type="caution">
    <text evidence="2">The sequence shown here is derived from an EMBL/GenBank/DDBJ whole genome shotgun (WGS) entry which is preliminary data.</text>
</comment>
<organism evidence="2 3">
    <name type="scientific">Caulobacter vibrioides OR37</name>
    <dbReference type="NCBI Taxonomy" id="1292034"/>
    <lineage>
        <taxon>Bacteria</taxon>
        <taxon>Pseudomonadati</taxon>
        <taxon>Pseudomonadota</taxon>
        <taxon>Alphaproteobacteria</taxon>
        <taxon>Caulobacterales</taxon>
        <taxon>Caulobacteraceae</taxon>
        <taxon>Caulobacter</taxon>
    </lineage>
</organism>
<evidence type="ECO:0000313" key="3">
    <source>
        <dbReference type="Proteomes" id="UP000013063"/>
    </source>
</evidence>
<keyword evidence="1" id="KW-1133">Transmembrane helix</keyword>
<dbReference type="AlphaFoldDB" id="R0E8S2"/>
<gene>
    <name evidence="2" type="ORF">OR37_02123</name>
</gene>
<evidence type="ECO:0000313" key="2">
    <source>
        <dbReference type="EMBL" id="ENZ81888.1"/>
    </source>
</evidence>
<reference evidence="2 3" key="1">
    <citation type="journal article" date="2013" name="Genome Announc.">
        <title>Draft Genome Sequence for Caulobacter sp. Strain OR37, a Bacterium Tolerant to Heavy Metals.</title>
        <authorList>
            <person name="Utturkar S.M."/>
            <person name="Bollmann A."/>
            <person name="Brzoska R.M."/>
            <person name="Klingeman D.M."/>
            <person name="Epstein S.E."/>
            <person name="Palumbo A.V."/>
            <person name="Brown S.D."/>
        </authorList>
    </citation>
    <scope>NUCLEOTIDE SEQUENCE [LARGE SCALE GENOMIC DNA]</scope>
    <source>
        <strain evidence="2 3">OR37</strain>
    </source>
</reference>
<name>R0E8S2_CAUVI</name>
<proteinExistence type="predicted"/>
<dbReference type="PATRIC" id="fig|1292034.3.peg.2107"/>
<dbReference type="Proteomes" id="UP000013063">
    <property type="component" value="Unassembled WGS sequence"/>
</dbReference>
<evidence type="ECO:0000256" key="1">
    <source>
        <dbReference type="SAM" id="Phobius"/>
    </source>
</evidence>
<keyword evidence="3" id="KW-1185">Reference proteome</keyword>
<dbReference type="STRING" id="1292034.OR37_02123"/>